<keyword evidence="1" id="KW-0963">Cytoplasm</keyword>
<evidence type="ECO:0000313" key="4">
    <source>
        <dbReference type="EMBL" id="MPN20348.1"/>
    </source>
</evidence>
<dbReference type="SUPFAM" id="SSF141457">
    <property type="entry name" value="BH3618-like"/>
    <property type="match status" value="1"/>
</dbReference>
<name>A0A645G0I8_9ZZZZ</name>
<dbReference type="GO" id="GO:0006417">
    <property type="term" value="P:regulation of translation"/>
    <property type="evidence" value="ECO:0007669"/>
    <property type="project" value="UniProtKB-KW"/>
</dbReference>
<dbReference type="InterPro" id="IPR024046">
    <property type="entry name" value="Flagellar_assmbl_FliW_dom_sf"/>
</dbReference>
<evidence type="ECO:0000256" key="1">
    <source>
        <dbReference type="ARBA" id="ARBA00022490"/>
    </source>
</evidence>
<reference evidence="4" key="1">
    <citation type="submission" date="2019-08" db="EMBL/GenBank/DDBJ databases">
        <authorList>
            <person name="Kucharzyk K."/>
            <person name="Murdoch R.W."/>
            <person name="Higgins S."/>
            <person name="Loffler F."/>
        </authorList>
    </citation>
    <scope>NUCLEOTIDE SEQUENCE</scope>
</reference>
<keyword evidence="4" id="KW-0282">Flagellum</keyword>
<keyword evidence="4" id="KW-0966">Cell projection</keyword>
<proteinExistence type="inferred from homology"/>
<dbReference type="GO" id="GO:0044780">
    <property type="term" value="P:bacterial-type flagellum assembly"/>
    <property type="evidence" value="ECO:0007669"/>
    <property type="project" value="InterPro"/>
</dbReference>
<dbReference type="AlphaFoldDB" id="A0A645G0I8"/>
<gene>
    <name evidence="4" type="primary">fliW_19</name>
    <name evidence="4" type="ORF">SDC9_167726</name>
</gene>
<dbReference type="InterPro" id="IPR003775">
    <property type="entry name" value="Flagellar_assembly_factor_FliW"/>
</dbReference>
<evidence type="ECO:0000256" key="3">
    <source>
        <dbReference type="ARBA" id="ARBA00022845"/>
    </source>
</evidence>
<dbReference type="EMBL" id="VSSQ01068081">
    <property type="protein sequence ID" value="MPN20348.1"/>
    <property type="molecule type" value="Genomic_DNA"/>
</dbReference>
<dbReference type="HAMAP" id="MF_01185">
    <property type="entry name" value="FliW"/>
    <property type="match status" value="1"/>
</dbReference>
<comment type="caution">
    <text evidence="4">The sequence shown here is derived from an EMBL/GenBank/DDBJ whole genome shotgun (WGS) entry which is preliminary data.</text>
</comment>
<dbReference type="Gene3D" id="2.30.290.10">
    <property type="entry name" value="BH3618-like"/>
    <property type="match status" value="1"/>
</dbReference>
<keyword evidence="2" id="KW-1005">Bacterial flagellum biogenesis</keyword>
<protein>
    <submittedName>
        <fullName evidence="4">Flagellar assembly factor FliW</fullName>
    </submittedName>
</protein>
<dbReference type="PANTHER" id="PTHR39190">
    <property type="entry name" value="FLAGELLAR ASSEMBLY FACTOR FLIW"/>
    <property type="match status" value="1"/>
</dbReference>
<dbReference type="NCBIfam" id="NF009793">
    <property type="entry name" value="PRK13285.1-1"/>
    <property type="match status" value="1"/>
</dbReference>
<organism evidence="4">
    <name type="scientific">bioreactor metagenome</name>
    <dbReference type="NCBI Taxonomy" id="1076179"/>
    <lineage>
        <taxon>unclassified sequences</taxon>
        <taxon>metagenomes</taxon>
        <taxon>ecological metagenomes</taxon>
    </lineage>
</organism>
<dbReference type="PANTHER" id="PTHR39190:SF1">
    <property type="entry name" value="FLAGELLAR ASSEMBLY FACTOR FLIW"/>
    <property type="match status" value="1"/>
</dbReference>
<sequence>MELISPVHGKMIYEENEIIHFEKGLPGFNDLKRYIIKQVEEESPFSILQSIEDKDIGFIIISPFFIKDNYEIKLSNEIIKNLKLENPDEVLLYSIVTLNSKIEEITANLKAPLVVNKNTKKGEQYILDKEMYGIREKVFNREQVTGNRGN</sequence>
<accession>A0A645G0I8</accession>
<evidence type="ECO:0000256" key="2">
    <source>
        <dbReference type="ARBA" id="ARBA00022795"/>
    </source>
</evidence>
<keyword evidence="4" id="KW-0969">Cilium</keyword>
<keyword evidence="3" id="KW-0810">Translation regulation</keyword>
<dbReference type="Pfam" id="PF02623">
    <property type="entry name" value="FliW"/>
    <property type="match status" value="1"/>
</dbReference>